<comment type="caution">
    <text evidence="3">The sequence shown here is derived from an EMBL/GenBank/DDBJ whole genome shotgun (WGS) entry which is preliminary data.</text>
</comment>
<feature type="transmembrane region" description="Helical" evidence="2">
    <location>
        <begin position="149"/>
        <end position="171"/>
    </location>
</feature>
<feature type="transmembrane region" description="Helical" evidence="2">
    <location>
        <begin position="20"/>
        <end position="46"/>
    </location>
</feature>
<keyword evidence="2" id="KW-0812">Transmembrane</keyword>
<name>A0A1V9ZDF2_ACHHY</name>
<keyword evidence="2" id="KW-0472">Membrane</keyword>
<feature type="non-terminal residue" evidence="3">
    <location>
        <position position="379"/>
    </location>
</feature>
<protein>
    <recommendedName>
        <fullName evidence="5">Transmembrane protein</fullName>
    </recommendedName>
</protein>
<sequence>MGRILGGDRSFRRLVLHYVFTLPSLPLLNLCAFYLWVFWLAFSFFLQLFFVPFERTGGVRGFWRVFVRENVESGFLEWLCRWEMRVRNLYAIKLYVDPTQDIVITPYLAYVAAYFIVWKCIEMAICGANFFSLLLLFGNASQARDGGGVITLAIIYAIVVAPFIFRVLAWAKVRCCEYCITPVFQPNYAYLAMFDEGMAEVVKDKEQRRLAPVAPDDEAVLGLSVVQQKGLTLHCIPVPDRIPKSLMSDIPILEEEVEEELTPRSNTSVQPSAPSLPSKDVPVAVQDFDDTVINIIAVPKRTLYYTEHMQSTVHHHYDTFADAYQTPPTGVYRSLDFHVDDHYHDHEASTGEYANLSTIAMYDVLSPTARKSQPFQLPR</sequence>
<evidence type="ECO:0008006" key="5">
    <source>
        <dbReference type="Google" id="ProtNLM"/>
    </source>
</evidence>
<evidence type="ECO:0000313" key="4">
    <source>
        <dbReference type="Proteomes" id="UP000243579"/>
    </source>
</evidence>
<dbReference type="OrthoDB" id="10509459at2759"/>
<proteinExistence type="predicted"/>
<organism evidence="3 4">
    <name type="scientific">Achlya hypogyna</name>
    <name type="common">Oomycete</name>
    <name type="synonym">Protoachlya hypogyna</name>
    <dbReference type="NCBI Taxonomy" id="1202772"/>
    <lineage>
        <taxon>Eukaryota</taxon>
        <taxon>Sar</taxon>
        <taxon>Stramenopiles</taxon>
        <taxon>Oomycota</taxon>
        <taxon>Saprolegniomycetes</taxon>
        <taxon>Saprolegniales</taxon>
        <taxon>Achlyaceae</taxon>
        <taxon>Achlya</taxon>
    </lineage>
</organism>
<evidence type="ECO:0000256" key="1">
    <source>
        <dbReference type="SAM" id="MobiDB-lite"/>
    </source>
</evidence>
<evidence type="ECO:0000313" key="3">
    <source>
        <dbReference type="EMBL" id="OQR95880.1"/>
    </source>
</evidence>
<evidence type="ECO:0000256" key="2">
    <source>
        <dbReference type="SAM" id="Phobius"/>
    </source>
</evidence>
<dbReference type="AlphaFoldDB" id="A0A1V9ZDF2"/>
<dbReference type="EMBL" id="JNBR01000183">
    <property type="protein sequence ID" value="OQR95880.1"/>
    <property type="molecule type" value="Genomic_DNA"/>
</dbReference>
<reference evidence="3 4" key="1">
    <citation type="journal article" date="2014" name="Genome Biol. Evol.">
        <title>The secreted proteins of Achlya hypogyna and Thraustotheca clavata identify the ancestral oomycete secretome and reveal gene acquisitions by horizontal gene transfer.</title>
        <authorList>
            <person name="Misner I."/>
            <person name="Blouin N."/>
            <person name="Leonard G."/>
            <person name="Richards T.A."/>
            <person name="Lane C.E."/>
        </authorList>
    </citation>
    <scope>NUCLEOTIDE SEQUENCE [LARGE SCALE GENOMIC DNA]</scope>
    <source>
        <strain evidence="3 4">ATCC 48635</strain>
    </source>
</reference>
<dbReference type="Proteomes" id="UP000243579">
    <property type="component" value="Unassembled WGS sequence"/>
</dbReference>
<feature type="transmembrane region" description="Helical" evidence="2">
    <location>
        <begin position="107"/>
        <end position="137"/>
    </location>
</feature>
<gene>
    <name evidence="3" type="ORF">ACHHYP_00015</name>
</gene>
<feature type="region of interest" description="Disordered" evidence="1">
    <location>
        <begin position="257"/>
        <end position="279"/>
    </location>
</feature>
<feature type="compositionally biased region" description="Polar residues" evidence="1">
    <location>
        <begin position="263"/>
        <end position="275"/>
    </location>
</feature>
<keyword evidence="2" id="KW-1133">Transmembrane helix</keyword>
<keyword evidence="4" id="KW-1185">Reference proteome</keyword>
<accession>A0A1V9ZDF2</accession>